<dbReference type="Pfam" id="PF10545">
    <property type="entry name" value="MADF_DNA_bdg"/>
    <property type="match status" value="1"/>
</dbReference>
<dbReference type="PANTHER" id="PTHR21505:SF8">
    <property type="entry name" value="DPT-YFP REPRESSOR BY OVEREXPRESSION, ISOFORM D-RELATED"/>
    <property type="match status" value="1"/>
</dbReference>
<dbReference type="AlphaFoldDB" id="A0A6G0VTB8"/>
<protein>
    <recommendedName>
        <fullName evidence="1">MADF domain-containing protein</fullName>
    </recommendedName>
</protein>
<dbReference type="EMBL" id="VUJU01012180">
    <property type="protein sequence ID" value="KAF0708460.1"/>
    <property type="molecule type" value="Genomic_DNA"/>
</dbReference>
<dbReference type="InterPro" id="IPR006578">
    <property type="entry name" value="MADF-dom"/>
</dbReference>
<evidence type="ECO:0000313" key="3">
    <source>
        <dbReference type="Proteomes" id="UP000478052"/>
    </source>
</evidence>
<evidence type="ECO:0000259" key="1">
    <source>
        <dbReference type="Pfam" id="PF10545"/>
    </source>
</evidence>
<reference evidence="2 3" key="1">
    <citation type="submission" date="2019-08" db="EMBL/GenBank/DDBJ databases">
        <title>Whole genome of Aphis craccivora.</title>
        <authorList>
            <person name="Voronova N.V."/>
            <person name="Shulinski R.S."/>
            <person name="Bandarenka Y.V."/>
            <person name="Zhorov D.G."/>
            <person name="Warner D."/>
        </authorList>
    </citation>
    <scope>NUCLEOTIDE SEQUENCE [LARGE SCALE GENOMIC DNA]</scope>
    <source>
        <strain evidence="2">180601</strain>
        <tissue evidence="2">Whole Body</tissue>
    </source>
</reference>
<dbReference type="Proteomes" id="UP000478052">
    <property type="component" value="Unassembled WGS sequence"/>
</dbReference>
<feature type="domain" description="MADF" evidence="1">
    <location>
        <begin position="1"/>
        <end position="73"/>
    </location>
</feature>
<dbReference type="PANTHER" id="PTHR21505">
    <property type="entry name" value="MADF DOMAIN-CONTAINING PROTEIN-RELATED"/>
    <property type="match status" value="1"/>
</dbReference>
<sequence>NRDKKKDAYSELLVVYKLIKPEASIDDVKKKINTLRSNFRKELKKIHDSKRSGAGADDIYQPSSRLFEELAFLADLEKPVDSISSINDDTNNDKRTDNDIIEPVEINDNSSFLTPKSKKLKTSSTVAQQNELLSLACGYLAKDNNQGSDLDIAKVWASKLKTGFKSKTICRKSYK</sequence>
<gene>
    <name evidence="2" type="ORF">FWK35_00032756</name>
</gene>
<organism evidence="2 3">
    <name type="scientific">Aphis craccivora</name>
    <name type="common">Cowpea aphid</name>
    <dbReference type="NCBI Taxonomy" id="307492"/>
    <lineage>
        <taxon>Eukaryota</taxon>
        <taxon>Metazoa</taxon>
        <taxon>Ecdysozoa</taxon>
        <taxon>Arthropoda</taxon>
        <taxon>Hexapoda</taxon>
        <taxon>Insecta</taxon>
        <taxon>Pterygota</taxon>
        <taxon>Neoptera</taxon>
        <taxon>Paraneoptera</taxon>
        <taxon>Hemiptera</taxon>
        <taxon>Sternorrhyncha</taxon>
        <taxon>Aphidomorpha</taxon>
        <taxon>Aphidoidea</taxon>
        <taxon>Aphididae</taxon>
        <taxon>Aphidini</taxon>
        <taxon>Aphis</taxon>
        <taxon>Aphis</taxon>
    </lineage>
</organism>
<dbReference type="OrthoDB" id="6630252at2759"/>
<name>A0A6G0VTB8_APHCR</name>
<keyword evidence="3" id="KW-1185">Reference proteome</keyword>
<comment type="caution">
    <text evidence="2">The sequence shown here is derived from an EMBL/GenBank/DDBJ whole genome shotgun (WGS) entry which is preliminary data.</text>
</comment>
<accession>A0A6G0VTB8</accession>
<feature type="non-terminal residue" evidence="2">
    <location>
        <position position="175"/>
    </location>
</feature>
<evidence type="ECO:0000313" key="2">
    <source>
        <dbReference type="EMBL" id="KAF0708460.1"/>
    </source>
</evidence>
<feature type="non-terminal residue" evidence="2">
    <location>
        <position position="1"/>
    </location>
</feature>
<proteinExistence type="predicted"/>